<keyword evidence="1" id="KW-0812">Transmembrane</keyword>
<reference evidence="3 4" key="1">
    <citation type="submission" date="2017-09" db="EMBL/GenBank/DDBJ databases">
        <title>Depth-based differentiation of microbial function through sediment-hosted aquifers and enrichment of novel symbionts in the deep terrestrial subsurface.</title>
        <authorList>
            <person name="Probst A.J."/>
            <person name="Ladd B."/>
            <person name="Jarett J.K."/>
            <person name="Geller-Mcgrath D.E."/>
            <person name="Sieber C.M."/>
            <person name="Emerson J.B."/>
            <person name="Anantharaman K."/>
            <person name="Thomas B.C."/>
            <person name="Malmstrom R."/>
            <person name="Stieglmeier M."/>
            <person name="Klingl A."/>
            <person name="Woyke T."/>
            <person name="Ryan C.M."/>
            <person name="Banfield J.F."/>
        </authorList>
    </citation>
    <scope>NUCLEOTIDE SEQUENCE [LARGE SCALE GENOMIC DNA]</scope>
    <source>
        <strain evidence="3">CG10_big_fil_rev_8_21_14_0_10_36_16</strain>
    </source>
</reference>
<feature type="transmembrane region" description="Helical" evidence="1">
    <location>
        <begin position="12"/>
        <end position="33"/>
    </location>
</feature>
<dbReference type="SUPFAM" id="SSF69304">
    <property type="entry name" value="Tricorn protease N-terminal domain"/>
    <property type="match status" value="1"/>
</dbReference>
<keyword evidence="1" id="KW-0472">Membrane</keyword>
<comment type="caution">
    <text evidence="3">The sequence shown here is derived from an EMBL/GenBank/DDBJ whole genome shotgun (WGS) entry which is preliminary data.</text>
</comment>
<dbReference type="Proteomes" id="UP000228496">
    <property type="component" value="Unassembled WGS sequence"/>
</dbReference>
<dbReference type="AlphaFoldDB" id="A0A2J0QA26"/>
<gene>
    <name evidence="3" type="ORF">COV29_01620</name>
</gene>
<dbReference type="InterPro" id="IPR013229">
    <property type="entry name" value="PEGA"/>
</dbReference>
<accession>A0A2J0QA26</accession>
<organism evidence="3 4">
    <name type="scientific">Candidatus Yanofskybacteria bacterium CG10_big_fil_rev_8_21_14_0_10_36_16</name>
    <dbReference type="NCBI Taxonomy" id="1975096"/>
    <lineage>
        <taxon>Bacteria</taxon>
        <taxon>Candidatus Yanofskyibacteriota</taxon>
    </lineage>
</organism>
<sequence>MVVPKSIPIFFINIYGVVYSALNITLLLPNSILTNVAHNGIVYIIRMQKKTRTILFYSSVIFFTLLSIVVVLYSLGYKYDFIDNKFVKTGSLRVATNLSNAEVYINSELKGKTSFITGNFSKGRFLPRIYNVRVEKEGYQTWEKNIDIERGLFSDFPVVVLLPDKFEITITASSSLSVPYFSFDKSLRRAYLEDGVSEDGLSAISVLALDNGQLVDVFEVPKKVLSENPIVADAKFYYLNDNNLMQFDPKKETYIILSETVKSFYVSQEHAYFTKFSDNTLYIVNTSSDQIKNLLNDLQNETDLIIKAEQVGNEYYLLLSFLNSSNKLFKFNENDLEPETIASNVLGFEVSPDRKKLSYFTRNELWTIWLNDTTSQPLRKAGEKELITRYSHEIKNVKWYRNSEHLIVQVGGGLVFVEIDGRGKKRNQYDITYFDGIFNYEGSSNNMWIFGGKELANFKLE</sequence>
<feature type="domain" description="PEGA" evidence="2">
    <location>
        <begin position="90"/>
        <end position="150"/>
    </location>
</feature>
<evidence type="ECO:0000313" key="3">
    <source>
        <dbReference type="EMBL" id="PJE50958.1"/>
    </source>
</evidence>
<proteinExistence type="predicted"/>
<dbReference type="Pfam" id="PF08308">
    <property type="entry name" value="PEGA"/>
    <property type="match status" value="1"/>
</dbReference>
<keyword evidence="1" id="KW-1133">Transmembrane helix</keyword>
<protein>
    <recommendedName>
        <fullName evidence="2">PEGA domain-containing protein</fullName>
    </recommendedName>
</protein>
<feature type="transmembrane region" description="Helical" evidence="1">
    <location>
        <begin position="54"/>
        <end position="75"/>
    </location>
</feature>
<evidence type="ECO:0000313" key="4">
    <source>
        <dbReference type="Proteomes" id="UP000228496"/>
    </source>
</evidence>
<name>A0A2J0QA26_9BACT</name>
<dbReference type="EMBL" id="PCXQ01000004">
    <property type="protein sequence ID" value="PJE50958.1"/>
    <property type="molecule type" value="Genomic_DNA"/>
</dbReference>
<evidence type="ECO:0000256" key="1">
    <source>
        <dbReference type="SAM" id="Phobius"/>
    </source>
</evidence>
<evidence type="ECO:0000259" key="2">
    <source>
        <dbReference type="Pfam" id="PF08308"/>
    </source>
</evidence>